<evidence type="ECO:0000256" key="3">
    <source>
        <dbReference type="ARBA" id="ARBA00022692"/>
    </source>
</evidence>
<proteinExistence type="predicted"/>
<keyword evidence="5 8" id="KW-1133">Transmembrane helix</keyword>
<evidence type="ECO:0000256" key="6">
    <source>
        <dbReference type="ARBA" id="ARBA00023118"/>
    </source>
</evidence>
<dbReference type="Proteomes" id="UP000469545">
    <property type="component" value="Unassembled WGS sequence"/>
</dbReference>
<dbReference type="GO" id="GO:0005886">
    <property type="term" value="C:plasma membrane"/>
    <property type="evidence" value="ECO:0007669"/>
    <property type="project" value="UniProtKB-SubCell"/>
</dbReference>
<evidence type="ECO:0000256" key="4">
    <source>
        <dbReference type="ARBA" id="ARBA00022741"/>
    </source>
</evidence>
<organism evidence="10 11">
    <name type="scientific">Streptomyces coelicoflavus</name>
    <dbReference type="NCBI Taxonomy" id="285562"/>
    <lineage>
        <taxon>Bacteria</taxon>
        <taxon>Bacillati</taxon>
        <taxon>Actinomycetota</taxon>
        <taxon>Actinomycetes</taxon>
        <taxon>Kitasatosporales</taxon>
        <taxon>Streptomycetaceae</taxon>
        <taxon>Streptomyces</taxon>
    </lineage>
</organism>
<dbReference type="GO" id="GO:0051607">
    <property type="term" value="P:defense response to virus"/>
    <property type="evidence" value="ECO:0007669"/>
    <property type="project" value="UniProtKB-KW"/>
</dbReference>
<sequence length="155" mass="15674">MAERLLAHAREDLARADSKAAVLLSGAAFALPALLLGRAWGPSAPVSGSALALLAAGGLLWAAGTVLLVTVVLPRTGTARTGPGMTFFADALGPSDDLDRLVRAVTAAAGDRVAWLAVQLMDVSRILAAKYRCLRVGTCCLVAGLALGGTGLALL</sequence>
<dbReference type="Pfam" id="PF18967">
    <property type="entry name" value="PycTM"/>
    <property type="match status" value="1"/>
</dbReference>
<feature type="transmembrane region" description="Helical" evidence="8">
    <location>
        <begin position="20"/>
        <end position="40"/>
    </location>
</feature>
<protein>
    <recommendedName>
        <fullName evidence="9">Pycsar effector protein domain-containing protein</fullName>
    </recommendedName>
</protein>
<dbReference type="GO" id="GO:0000166">
    <property type="term" value="F:nucleotide binding"/>
    <property type="evidence" value="ECO:0007669"/>
    <property type="project" value="UniProtKB-KW"/>
</dbReference>
<feature type="transmembrane region" description="Helical" evidence="8">
    <location>
        <begin position="52"/>
        <end position="73"/>
    </location>
</feature>
<evidence type="ECO:0000313" key="11">
    <source>
        <dbReference type="Proteomes" id="UP000469545"/>
    </source>
</evidence>
<keyword evidence="6" id="KW-0051">Antiviral defense</keyword>
<dbReference type="InterPro" id="IPR043760">
    <property type="entry name" value="PycTM_dom"/>
</dbReference>
<evidence type="ECO:0000256" key="5">
    <source>
        <dbReference type="ARBA" id="ARBA00022989"/>
    </source>
</evidence>
<name>A0A6N9UHZ6_9ACTN</name>
<evidence type="ECO:0000256" key="8">
    <source>
        <dbReference type="SAM" id="Phobius"/>
    </source>
</evidence>
<keyword evidence="11" id="KW-1185">Reference proteome</keyword>
<evidence type="ECO:0000313" key="10">
    <source>
        <dbReference type="EMBL" id="NEB17421.1"/>
    </source>
</evidence>
<accession>A0A6N9UHZ6</accession>
<gene>
    <name evidence="10" type="ORF">G3I46_13000</name>
</gene>
<evidence type="ECO:0000259" key="9">
    <source>
        <dbReference type="Pfam" id="PF18967"/>
    </source>
</evidence>
<keyword evidence="7 8" id="KW-0472">Membrane</keyword>
<dbReference type="AlphaFoldDB" id="A0A6N9UHZ6"/>
<evidence type="ECO:0000256" key="7">
    <source>
        <dbReference type="ARBA" id="ARBA00023136"/>
    </source>
</evidence>
<keyword evidence="4" id="KW-0547">Nucleotide-binding</keyword>
<comment type="caution">
    <text evidence="10">The sequence shown here is derived from an EMBL/GenBank/DDBJ whole genome shotgun (WGS) entry which is preliminary data.</text>
</comment>
<reference evidence="10 11" key="1">
    <citation type="submission" date="2020-01" db="EMBL/GenBank/DDBJ databases">
        <title>Insect and environment-associated Actinomycetes.</title>
        <authorList>
            <person name="Currrie C."/>
            <person name="Chevrette M."/>
            <person name="Carlson C."/>
            <person name="Stubbendieck R."/>
            <person name="Wendt-Pienkowski E."/>
        </authorList>
    </citation>
    <scope>NUCLEOTIDE SEQUENCE [LARGE SCALE GENOMIC DNA]</scope>
    <source>
        <strain evidence="10 11">SID14172</strain>
    </source>
</reference>
<feature type="transmembrane region" description="Helical" evidence="8">
    <location>
        <begin position="133"/>
        <end position="154"/>
    </location>
</feature>
<evidence type="ECO:0000256" key="2">
    <source>
        <dbReference type="ARBA" id="ARBA00022475"/>
    </source>
</evidence>
<dbReference type="EMBL" id="JAAGMB010000284">
    <property type="protein sequence ID" value="NEB17421.1"/>
    <property type="molecule type" value="Genomic_DNA"/>
</dbReference>
<comment type="subcellular location">
    <subcellularLocation>
        <location evidence="1">Cell membrane</location>
    </subcellularLocation>
</comment>
<keyword evidence="3 8" id="KW-0812">Transmembrane</keyword>
<keyword evidence="2" id="KW-1003">Cell membrane</keyword>
<evidence type="ECO:0000256" key="1">
    <source>
        <dbReference type="ARBA" id="ARBA00004236"/>
    </source>
</evidence>
<feature type="domain" description="Pycsar effector protein" evidence="9">
    <location>
        <begin position="2"/>
        <end position="153"/>
    </location>
</feature>